<comment type="subcellular location">
    <subcellularLocation>
        <location evidence="1">Membrane</location>
        <topology evidence="1">Multi-pass membrane protein</topology>
    </subcellularLocation>
</comment>
<dbReference type="EMBL" id="GG676168">
    <property type="protein sequence ID" value="EER12231.1"/>
    <property type="molecule type" value="Genomic_DNA"/>
</dbReference>
<evidence type="ECO:0000256" key="4">
    <source>
        <dbReference type="ARBA" id="ARBA00022989"/>
    </source>
</evidence>
<name>C5KTC6_PERM5</name>
<evidence type="ECO:0000256" key="5">
    <source>
        <dbReference type="ARBA" id="ARBA00023136"/>
    </source>
</evidence>
<dbReference type="SUPFAM" id="SSF81324">
    <property type="entry name" value="Voltage-gated potassium channels"/>
    <property type="match status" value="1"/>
</dbReference>
<evidence type="ECO:0000259" key="7">
    <source>
        <dbReference type="PROSITE" id="PS50222"/>
    </source>
</evidence>
<dbReference type="InterPro" id="IPR027359">
    <property type="entry name" value="Volt_channel_dom_sf"/>
</dbReference>
<evidence type="ECO:0000256" key="6">
    <source>
        <dbReference type="SAM" id="Phobius"/>
    </source>
</evidence>
<dbReference type="PANTHER" id="PTHR10037">
    <property type="entry name" value="VOLTAGE-GATED CATION CHANNEL CALCIUM AND SODIUM"/>
    <property type="match status" value="1"/>
</dbReference>
<dbReference type="Pfam" id="PF00520">
    <property type="entry name" value="Ion_trans"/>
    <property type="match status" value="1"/>
</dbReference>
<dbReference type="Gene3D" id="1.10.287.70">
    <property type="match status" value="1"/>
</dbReference>
<feature type="transmembrane region" description="Helical" evidence="6">
    <location>
        <begin position="228"/>
        <end position="251"/>
    </location>
</feature>
<feature type="transmembrane region" description="Helical" evidence="6">
    <location>
        <begin position="139"/>
        <end position="166"/>
    </location>
</feature>
<reference evidence="8 9" key="1">
    <citation type="submission" date="2008-07" db="EMBL/GenBank/DDBJ databases">
        <authorList>
            <person name="El-Sayed N."/>
            <person name="Caler E."/>
            <person name="Inman J."/>
            <person name="Amedeo P."/>
            <person name="Hass B."/>
            <person name="Wortman J."/>
        </authorList>
    </citation>
    <scope>NUCLEOTIDE SEQUENCE [LARGE SCALE GENOMIC DNA]</scope>
    <source>
        <strain evidence="9">ATCC 50983 / TXsc</strain>
    </source>
</reference>
<dbReference type="Gene3D" id="1.10.238.10">
    <property type="entry name" value="EF-hand"/>
    <property type="match status" value="1"/>
</dbReference>
<dbReference type="Gene3D" id="1.20.120.350">
    <property type="entry name" value="Voltage-gated potassium channels. Chain C"/>
    <property type="match status" value="1"/>
</dbReference>
<dbReference type="PROSITE" id="PS00018">
    <property type="entry name" value="EF_HAND_1"/>
    <property type="match status" value="1"/>
</dbReference>
<dbReference type="InterPro" id="IPR018247">
    <property type="entry name" value="EF_Hand_1_Ca_BS"/>
</dbReference>
<dbReference type="InterPro" id="IPR011992">
    <property type="entry name" value="EF-hand-dom_pair"/>
</dbReference>
<feature type="transmembrane region" description="Helical" evidence="6">
    <location>
        <begin position="57"/>
        <end position="77"/>
    </location>
</feature>
<protein>
    <recommendedName>
        <fullName evidence="7">EF-hand domain-containing protein</fullName>
    </recommendedName>
</protein>
<dbReference type="PROSITE" id="PS50222">
    <property type="entry name" value="EF_HAND_2"/>
    <property type="match status" value="2"/>
</dbReference>
<evidence type="ECO:0000313" key="9">
    <source>
        <dbReference type="Proteomes" id="UP000007800"/>
    </source>
</evidence>
<organism evidence="9">
    <name type="scientific">Perkinsus marinus (strain ATCC 50983 / TXsc)</name>
    <dbReference type="NCBI Taxonomy" id="423536"/>
    <lineage>
        <taxon>Eukaryota</taxon>
        <taxon>Sar</taxon>
        <taxon>Alveolata</taxon>
        <taxon>Perkinsozoa</taxon>
        <taxon>Perkinsea</taxon>
        <taxon>Perkinsida</taxon>
        <taxon>Perkinsidae</taxon>
        <taxon>Perkinsus</taxon>
    </lineage>
</organism>
<dbReference type="Proteomes" id="UP000007800">
    <property type="component" value="Unassembled WGS sequence"/>
</dbReference>
<dbReference type="InParanoid" id="C5KTC6"/>
<accession>C5KTC6</accession>
<dbReference type="CDD" id="cd00051">
    <property type="entry name" value="EFh"/>
    <property type="match status" value="1"/>
</dbReference>
<dbReference type="GO" id="GO:0005248">
    <property type="term" value="F:voltage-gated sodium channel activity"/>
    <property type="evidence" value="ECO:0007669"/>
    <property type="project" value="TreeGrafter"/>
</dbReference>
<keyword evidence="2 6" id="KW-0812">Transmembrane</keyword>
<dbReference type="OrthoDB" id="434837at2759"/>
<evidence type="ECO:0000313" key="8">
    <source>
        <dbReference type="EMBL" id="EER12231.1"/>
    </source>
</evidence>
<feature type="transmembrane region" description="Helical" evidence="6">
    <location>
        <begin position="84"/>
        <end position="101"/>
    </location>
</feature>
<evidence type="ECO:0000256" key="3">
    <source>
        <dbReference type="ARBA" id="ARBA00022837"/>
    </source>
</evidence>
<dbReference type="SMART" id="SM00054">
    <property type="entry name" value="EFh"/>
    <property type="match status" value="2"/>
</dbReference>
<dbReference type="InterPro" id="IPR002048">
    <property type="entry name" value="EF_hand_dom"/>
</dbReference>
<dbReference type="AlphaFoldDB" id="C5KTC6"/>
<keyword evidence="9" id="KW-1185">Reference proteome</keyword>
<proteinExistence type="predicted"/>
<feature type="domain" description="EF-hand" evidence="7">
    <location>
        <begin position="311"/>
        <end position="345"/>
    </location>
</feature>
<sequence length="471" mass="53119">MLHSIEAVGSDDVDIALDGGSFPPNADGKALISVYSLKLLRSEISIVLSDHSTAEHVFTAVFFIEWILRVTSGGWVWMFDMYNFLDFLLVFITGVMANWFLDPLGVDVSLLRKLTVLRALRLVRLARAVRLIPMFKEMWLLLGGFLDSALLILWTLIIITVLLFMFSVWGVEIIGHNAGVAADPVTAPLFPTLHQGMFTLLQLPLEVLTLDTWSDSVARPLMIHLPRVGLYFAVLMNLVTAVVVENAFALARKDEEQQARVKQAQKRRDILDLKDLFMELDADGSGELDRKEFDQALGDSKIVDKMSSLGIEREDMLNIWDLLDDGDGVLTIEEFTGGLRMLKGGARAKEVLVLLKQLRRAIVDSCILLANELSDQVWELCESVEGTVKDLSDVRLDLGMAATAIGTLRYYFQHMYDVRLFSSVRVQLRKEIQQERFKNKRAYDGPKARTTAFRVESWLYWPPATSTCCSH</sequence>
<dbReference type="InterPro" id="IPR043203">
    <property type="entry name" value="VGCC_Ca_Na"/>
</dbReference>
<dbReference type="PANTHER" id="PTHR10037:SF62">
    <property type="entry name" value="SODIUM CHANNEL PROTEIN 60E"/>
    <property type="match status" value="1"/>
</dbReference>
<keyword evidence="5 6" id="KW-0472">Membrane</keyword>
<evidence type="ECO:0000256" key="2">
    <source>
        <dbReference type="ARBA" id="ARBA00022692"/>
    </source>
</evidence>
<keyword evidence="4 6" id="KW-1133">Transmembrane helix</keyword>
<dbReference type="GO" id="GO:0001518">
    <property type="term" value="C:voltage-gated sodium channel complex"/>
    <property type="evidence" value="ECO:0007669"/>
    <property type="project" value="TreeGrafter"/>
</dbReference>
<dbReference type="GeneID" id="9061397"/>
<dbReference type="SUPFAM" id="SSF47473">
    <property type="entry name" value="EF-hand"/>
    <property type="match status" value="1"/>
</dbReference>
<feature type="domain" description="EF-hand" evidence="7">
    <location>
        <begin position="268"/>
        <end position="303"/>
    </location>
</feature>
<evidence type="ECO:0000256" key="1">
    <source>
        <dbReference type="ARBA" id="ARBA00004141"/>
    </source>
</evidence>
<gene>
    <name evidence="8" type="ORF">Pmar_PMAR001028</name>
</gene>
<dbReference type="OMA" id="LEREPMW"/>
<dbReference type="GO" id="GO:0005509">
    <property type="term" value="F:calcium ion binding"/>
    <property type="evidence" value="ECO:0007669"/>
    <property type="project" value="InterPro"/>
</dbReference>
<keyword evidence="3" id="KW-0106">Calcium</keyword>
<dbReference type="RefSeq" id="XP_002780436.1">
    <property type="nucleotide sequence ID" value="XM_002780390.1"/>
</dbReference>
<dbReference type="InterPro" id="IPR005821">
    <property type="entry name" value="Ion_trans_dom"/>
</dbReference>